<dbReference type="InterPro" id="IPR038763">
    <property type="entry name" value="DHH_sf"/>
</dbReference>
<dbReference type="EMBL" id="RSFA01000001">
    <property type="protein sequence ID" value="RSD33043.1"/>
    <property type="molecule type" value="Genomic_DNA"/>
</dbReference>
<gene>
    <name evidence="1" type="ORF">EJA03_00215</name>
    <name evidence="2" type="ORF">EJA03_00430</name>
    <name evidence="3" type="ORF">EJA03_00890</name>
</gene>
<sequence length="325" mass="35432">MHYDVFNGDADGIISLLQLRLAEPKSAVLVTGLKRDIQLLNSLHCQSGDTLTVLDISMLSNMTALNKILSCGASVFYADHHQSGEIPHATGLEAHIDLNADVCTALIVDKLLGGQFHYWAIAAAYGDNLVSKADKLSSAAGLNMQQKMELRELGSLINYNGYGDTLADLNFAPDELYQKLLAYSDPFSVLSDPKSPYPILRDSYERDMSQVLSIESLHRSHYIAVFELPDQAASRRISGAYGNWLANQSPNSAHVVLTENQDGSYKVSLRAPLNYRCGAGELCAQFLTGGGRAASGGINALDKYKLPDFISKVESYYCQLISVSK</sequence>
<name>A0A3R9FSD3_9VIBR</name>
<dbReference type="RefSeq" id="WP_125319306.1">
    <property type="nucleotide sequence ID" value="NZ_AP024889.1"/>
</dbReference>
<organism evidence="3 4">
    <name type="scientific">Vibrio pectenicida</name>
    <dbReference type="NCBI Taxonomy" id="62763"/>
    <lineage>
        <taxon>Bacteria</taxon>
        <taxon>Pseudomonadati</taxon>
        <taxon>Pseudomonadota</taxon>
        <taxon>Gammaproteobacteria</taxon>
        <taxon>Vibrionales</taxon>
        <taxon>Vibrionaceae</taxon>
        <taxon>Vibrio</taxon>
    </lineage>
</organism>
<dbReference type="EMBL" id="RSFA01000001">
    <property type="protein sequence ID" value="RSD33125.1"/>
    <property type="molecule type" value="Genomic_DNA"/>
</dbReference>
<accession>A0A3R9FSD3</accession>
<dbReference type="EMBL" id="RSFA01000001">
    <property type="protein sequence ID" value="RSD33003.1"/>
    <property type="molecule type" value="Genomic_DNA"/>
</dbReference>
<dbReference type="Proteomes" id="UP000269041">
    <property type="component" value="Unassembled WGS sequence"/>
</dbReference>
<reference evidence="3 4" key="1">
    <citation type="submission" date="2018-12" db="EMBL/GenBank/DDBJ databases">
        <title>Genomic taxonomy of the Vibrionaceae family.</title>
        <authorList>
            <person name="Gomez-Gil B."/>
            <person name="Enciso-Ibarra K."/>
        </authorList>
    </citation>
    <scope>NUCLEOTIDE SEQUENCE [LARGE SCALE GENOMIC DNA]</scope>
    <source>
        <strain evidence="3 4">CAIM 594</strain>
    </source>
</reference>
<keyword evidence="4" id="KW-1185">Reference proteome</keyword>
<evidence type="ECO:0000313" key="4">
    <source>
        <dbReference type="Proteomes" id="UP000269041"/>
    </source>
</evidence>
<evidence type="ECO:0000313" key="1">
    <source>
        <dbReference type="EMBL" id="RSD33003.1"/>
    </source>
</evidence>
<dbReference type="AlphaFoldDB" id="A0A3R9FSD3"/>
<evidence type="ECO:0000313" key="2">
    <source>
        <dbReference type="EMBL" id="RSD33043.1"/>
    </source>
</evidence>
<evidence type="ECO:0000313" key="3">
    <source>
        <dbReference type="EMBL" id="RSD33125.1"/>
    </source>
</evidence>
<dbReference type="SUPFAM" id="SSF64182">
    <property type="entry name" value="DHH phosphoesterases"/>
    <property type="match status" value="1"/>
</dbReference>
<protein>
    <submittedName>
        <fullName evidence="3">DHH family phosphoesterase</fullName>
    </submittedName>
</protein>
<proteinExistence type="predicted"/>
<dbReference type="OrthoDB" id="5429547at2"/>
<comment type="caution">
    <text evidence="3">The sequence shown here is derived from an EMBL/GenBank/DDBJ whole genome shotgun (WGS) entry which is preliminary data.</text>
</comment>